<evidence type="ECO:0000313" key="2">
    <source>
        <dbReference type="EMBL" id="NHN27653.1"/>
    </source>
</evidence>
<evidence type="ECO:0000313" key="3">
    <source>
        <dbReference type="Proteomes" id="UP000817854"/>
    </source>
</evidence>
<dbReference type="EMBL" id="VEVQ02000016">
    <property type="protein sequence ID" value="NHN27653.1"/>
    <property type="molecule type" value="Genomic_DNA"/>
</dbReference>
<sequence>MKTKLLFIGLLFLVANFSYSNDFFSINMSKAESCKKEQKYSKAIKYYIKAIKAVKENDKEVKYVYFDIADCFYKSGKKNMAIKVMKFSIYRYGAVKEDFLETTKLDNFFLNSLLKIIEDKYESYRNRYVTKFNKDFKLDSKEFYSIKLI</sequence>
<keyword evidence="1" id="KW-0732">Signal</keyword>
<organism evidence="2 3">
    <name type="scientific">Flavobacterium jejuense</name>
    <dbReference type="NCBI Taxonomy" id="1544455"/>
    <lineage>
        <taxon>Bacteria</taxon>
        <taxon>Pseudomonadati</taxon>
        <taxon>Bacteroidota</taxon>
        <taxon>Flavobacteriia</taxon>
        <taxon>Flavobacteriales</taxon>
        <taxon>Flavobacteriaceae</taxon>
        <taxon>Flavobacterium</taxon>
    </lineage>
</organism>
<dbReference type="Gene3D" id="1.25.40.10">
    <property type="entry name" value="Tetratricopeptide repeat domain"/>
    <property type="match status" value="1"/>
</dbReference>
<dbReference type="RefSeq" id="WP_140964164.1">
    <property type="nucleotide sequence ID" value="NZ_VEVQ02000016.1"/>
</dbReference>
<feature type="signal peptide" evidence="1">
    <location>
        <begin position="1"/>
        <end position="20"/>
    </location>
</feature>
<keyword evidence="3" id="KW-1185">Reference proteome</keyword>
<dbReference type="SUPFAM" id="SSF48452">
    <property type="entry name" value="TPR-like"/>
    <property type="match status" value="1"/>
</dbReference>
<proteinExistence type="predicted"/>
<name>A0ABX0IVB7_9FLAO</name>
<reference evidence="2" key="1">
    <citation type="submission" date="2019-05" db="EMBL/GenBank/DDBJ databases">
        <authorList>
            <person name="Lianzixin W."/>
        </authorList>
    </citation>
    <scope>NUCLEOTIDE SEQUENCE</scope>
    <source>
        <strain evidence="2">EC11</strain>
    </source>
</reference>
<protein>
    <recommendedName>
        <fullName evidence="4">Tetratricopeptide repeat protein</fullName>
    </recommendedName>
</protein>
<evidence type="ECO:0008006" key="4">
    <source>
        <dbReference type="Google" id="ProtNLM"/>
    </source>
</evidence>
<feature type="chain" id="PRO_5046284779" description="Tetratricopeptide repeat protein" evidence="1">
    <location>
        <begin position="21"/>
        <end position="149"/>
    </location>
</feature>
<dbReference type="InterPro" id="IPR011990">
    <property type="entry name" value="TPR-like_helical_dom_sf"/>
</dbReference>
<accession>A0ABX0IVB7</accession>
<reference evidence="2" key="2">
    <citation type="submission" date="2020-02" db="EMBL/GenBank/DDBJ databases">
        <title>Flavobacterium profundi sp. nov., isolated from a deep-sea seamount.</title>
        <authorList>
            <person name="Zhang D.-C."/>
        </authorList>
    </citation>
    <scope>NUCLEOTIDE SEQUENCE</scope>
    <source>
        <strain evidence="2">EC11</strain>
    </source>
</reference>
<dbReference type="Proteomes" id="UP000817854">
    <property type="component" value="Unassembled WGS sequence"/>
</dbReference>
<gene>
    <name evidence="2" type="ORF">FIA58_018380</name>
</gene>
<comment type="caution">
    <text evidence="2">The sequence shown here is derived from an EMBL/GenBank/DDBJ whole genome shotgun (WGS) entry which is preliminary data.</text>
</comment>
<evidence type="ECO:0000256" key="1">
    <source>
        <dbReference type="SAM" id="SignalP"/>
    </source>
</evidence>